<protein>
    <submittedName>
        <fullName evidence="2">Stage II sporulation protein D</fullName>
    </submittedName>
</protein>
<dbReference type="GO" id="GO:0030435">
    <property type="term" value="P:sporulation resulting in formation of a cellular spore"/>
    <property type="evidence" value="ECO:0007669"/>
    <property type="project" value="InterPro"/>
</dbReference>
<dbReference type="GO" id="GO:0030288">
    <property type="term" value="C:outer membrane-bounded periplasmic space"/>
    <property type="evidence" value="ECO:0007669"/>
    <property type="project" value="TreeGrafter"/>
</dbReference>
<feature type="domain" description="Sporulation stage II protein D amidase enhancer LytB N-terminal" evidence="1">
    <location>
        <begin position="71"/>
        <end position="176"/>
    </location>
</feature>
<dbReference type="RefSeq" id="WP_094369113.1">
    <property type="nucleotide sequence ID" value="NZ_NOJY02000063.1"/>
</dbReference>
<dbReference type="PANTHER" id="PTHR30032:SF4">
    <property type="entry name" value="AMIDASE ENHANCER"/>
    <property type="match status" value="1"/>
</dbReference>
<dbReference type="InterPro" id="IPR051922">
    <property type="entry name" value="Bact_Sporulation_Assoc"/>
</dbReference>
<dbReference type="EMBL" id="NOJY02000063">
    <property type="protein sequence ID" value="RDY25549.1"/>
    <property type="molecule type" value="Genomic_DNA"/>
</dbReference>
<reference evidence="2 3" key="1">
    <citation type="journal article" date="2017" name="Genome Announc.">
        <title>Draft Genome Sequence of Romboutsia weinsteinii sp. nov. Strain CCRI-19649(T) Isolated from Surface Water.</title>
        <authorList>
            <person name="Maheux A.F."/>
            <person name="Boudreau D.K."/>
            <person name="Berube E."/>
            <person name="Boissinot M."/>
            <person name="Cantin P."/>
            <person name="Raymond F."/>
            <person name="Corbeil J."/>
            <person name="Omar R.F."/>
            <person name="Bergeron M.G."/>
        </authorList>
    </citation>
    <scope>NUCLEOTIDE SEQUENCE [LARGE SCALE GENOMIC DNA]</scope>
    <source>
        <strain evidence="2 3">CCRI-19649</strain>
    </source>
</reference>
<dbReference type="PANTHER" id="PTHR30032">
    <property type="entry name" value="N-ACETYLMURAMOYL-L-ALANINE AMIDASE-RELATED"/>
    <property type="match status" value="1"/>
</dbReference>
<comment type="caution">
    <text evidence="2">The sequence shown here is derived from an EMBL/GenBank/DDBJ whole genome shotgun (WGS) entry which is preliminary data.</text>
</comment>
<evidence type="ECO:0000259" key="1">
    <source>
        <dbReference type="Pfam" id="PF08486"/>
    </source>
</evidence>
<accession>A0A371IYJ6</accession>
<dbReference type="AlphaFoldDB" id="A0A371IYJ6"/>
<evidence type="ECO:0000313" key="3">
    <source>
        <dbReference type="Proteomes" id="UP000215694"/>
    </source>
</evidence>
<dbReference type="Pfam" id="PF08486">
    <property type="entry name" value="SpoIID"/>
    <property type="match status" value="1"/>
</dbReference>
<dbReference type="NCBIfam" id="TIGR02669">
    <property type="entry name" value="SpoIID_LytB"/>
    <property type="match status" value="1"/>
</dbReference>
<gene>
    <name evidence="2" type="primary">spoIID</name>
    <name evidence="2" type="ORF">CHL78_017675</name>
</gene>
<dbReference type="InterPro" id="IPR014225">
    <property type="entry name" value="Spore_II_D_firmicutes"/>
</dbReference>
<name>A0A371IYJ6_9FIRM</name>
<evidence type="ECO:0000313" key="2">
    <source>
        <dbReference type="EMBL" id="RDY25549.1"/>
    </source>
</evidence>
<dbReference type="NCBIfam" id="TIGR02870">
    <property type="entry name" value="spore_II_D"/>
    <property type="match status" value="1"/>
</dbReference>
<proteinExistence type="predicted"/>
<sequence>MKNPIIALAGVVVLSISLPIFISVVSYGDKEEVKIEKNINVSNESKDKQSKKIVSYETIDKKSPNIKVYNHILGKTQDMDMEEYLCGVLSGEMSPSFELEALKAQAVAARTFVIYKQEQGNPSQHSDAPVCTNYEHCQEYKSSEQLKRTNGEKWMKESYSKIQQAVRETKGQIITYDKKAIQPLYFSTSSGKTENSEEVFSAKYPYLKSVESKYDTISPKFESEVKVSREEFANYINKSYSGAGLTASNLDNQVKIIDRSNGGAANNIKIGNKELTGRDIRRIFKLNSANFDINFDDKYATFKVKGYGHGVGMSQWGAEGMAQEGYKYYDILLHYYTGTEIKDIY</sequence>
<dbReference type="InterPro" id="IPR013486">
    <property type="entry name" value="SpoIID/LytB"/>
</dbReference>
<dbReference type="Proteomes" id="UP000215694">
    <property type="component" value="Unassembled WGS sequence"/>
</dbReference>
<dbReference type="InterPro" id="IPR013693">
    <property type="entry name" value="SpoIID/LytB_N"/>
</dbReference>
<keyword evidence="3" id="KW-1185">Reference proteome</keyword>
<organism evidence="2 3">
    <name type="scientific">Romboutsia weinsteinii</name>
    <dbReference type="NCBI Taxonomy" id="2020949"/>
    <lineage>
        <taxon>Bacteria</taxon>
        <taxon>Bacillati</taxon>
        <taxon>Bacillota</taxon>
        <taxon>Clostridia</taxon>
        <taxon>Peptostreptococcales</taxon>
        <taxon>Peptostreptococcaceae</taxon>
        <taxon>Romboutsia</taxon>
    </lineage>
</organism>
<dbReference type="OrthoDB" id="9794671at2"/>